<evidence type="ECO:0000256" key="1">
    <source>
        <dbReference type="SAM" id="MobiDB-lite"/>
    </source>
</evidence>
<sequence>MSATTVAAKTALKQADDGINGWLHGLITGKGDSPSQIIVTAVLGVVPGVGQVMDARDIILSMLALTAHPANPAAWLDLVINALGCIPGVGDAFKAVFKLAKVGTPFARILDVLPARMKGNAYRWVKEMDFGPLGGQLNGIVDNILSGIVHALDTWATKALMGRGEIDRYVQQLLDLRKMAAGRIDAAVNELKKMHGKLIGQELPKSTARTTPPRAAPATGTPRTQTTVEKDRSTQKPAQPGQARTDEKRQARKKDAWYSGVLPEHLADYHIPTAKAGFRKINDHGRKREEHDGPKGQGIDHIWYSPLRPPTQPYVIAETKGSLLDSFALLQALPAAQRAQLESMKSEDPFDPAPQPAKTPGKVSVPETANDDDLKAKRQGRKVEQGLSSTKTKGVQMSHKWIIDTILGTENKGILSTHQADMRLKIEKFRRQRFSNPNAPAPYDRWIIMVTGKQKVRHEPKHGHHHEIKRPLIELPNNILPK</sequence>
<organism evidence="2 3">
    <name type="scientific">Chitiniphilus purpureus</name>
    <dbReference type="NCBI Taxonomy" id="2981137"/>
    <lineage>
        <taxon>Bacteria</taxon>
        <taxon>Pseudomonadati</taxon>
        <taxon>Pseudomonadota</taxon>
        <taxon>Betaproteobacteria</taxon>
        <taxon>Neisseriales</taxon>
        <taxon>Chitinibacteraceae</taxon>
        <taxon>Chitiniphilus</taxon>
    </lineage>
</organism>
<keyword evidence="3" id="KW-1185">Reference proteome</keyword>
<dbReference type="InterPro" id="IPR049802">
    <property type="entry name" value="RhsC-like_FIX"/>
</dbReference>
<gene>
    <name evidence="2" type="ORF">N8I74_09585</name>
</gene>
<feature type="compositionally biased region" description="Basic and acidic residues" evidence="1">
    <location>
        <begin position="372"/>
        <end position="384"/>
    </location>
</feature>
<evidence type="ECO:0000313" key="3">
    <source>
        <dbReference type="Proteomes" id="UP001061302"/>
    </source>
</evidence>
<feature type="region of interest" description="Disordered" evidence="1">
    <location>
        <begin position="340"/>
        <end position="392"/>
    </location>
</feature>
<protein>
    <submittedName>
        <fullName evidence="2">Uncharacterized protein</fullName>
    </submittedName>
</protein>
<dbReference type="Proteomes" id="UP001061302">
    <property type="component" value="Chromosome"/>
</dbReference>
<accession>A0ABY6DSN5</accession>
<reference evidence="2" key="1">
    <citation type="submission" date="2022-10" db="EMBL/GenBank/DDBJ databases">
        <title>Chitiniphilus purpureus sp. nov., a novel chitin-degrading bacterium isolated from crawfish pond sediment.</title>
        <authorList>
            <person name="Li K."/>
        </authorList>
    </citation>
    <scope>NUCLEOTIDE SEQUENCE</scope>
    <source>
        <strain evidence="2">CD1</strain>
    </source>
</reference>
<dbReference type="CDD" id="cd20746">
    <property type="entry name" value="FIX_Ntox15_NUC_DUF4112_RhsA-like"/>
    <property type="match status" value="1"/>
</dbReference>
<name>A0ABY6DSN5_9NEIS</name>
<dbReference type="EMBL" id="CP106753">
    <property type="protein sequence ID" value="UXY17238.1"/>
    <property type="molecule type" value="Genomic_DNA"/>
</dbReference>
<dbReference type="RefSeq" id="WP_263126669.1">
    <property type="nucleotide sequence ID" value="NZ_CP106753.1"/>
</dbReference>
<evidence type="ECO:0000313" key="2">
    <source>
        <dbReference type="EMBL" id="UXY17238.1"/>
    </source>
</evidence>
<proteinExistence type="predicted"/>
<feature type="region of interest" description="Disordered" evidence="1">
    <location>
        <begin position="199"/>
        <end position="256"/>
    </location>
</feature>
<feature type="compositionally biased region" description="Basic and acidic residues" evidence="1">
    <location>
        <begin position="244"/>
        <end position="256"/>
    </location>
</feature>
<feature type="compositionally biased region" description="Low complexity" evidence="1">
    <location>
        <begin position="207"/>
        <end position="227"/>
    </location>
</feature>